<evidence type="ECO:0000256" key="5">
    <source>
        <dbReference type="ARBA" id="ARBA00022692"/>
    </source>
</evidence>
<feature type="domain" description="Wax synthase" evidence="10">
    <location>
        <begin position="286"/>
        <end position="383"/>
    </location>
</feature>
<organism evidence="11 12">
    <name type="scientific">Marasmiellus scandens</name>
    <dbReference type="NCBI Taxonomy" id="2682957"/>
    <lineage>
        <taxon>Eukaryota</taxon>
        <taxon>Fungi</taxon>
        <taxon>Dikarya</taxon>
        <taxon>Basidiomycota</taxon>
        <taxon>Agaricomycotina</taxon>
        <taxon>Agaricomycetes</taxon>
        <taxon>Agaricomycetidae</taxon>
        <taxon>Agaricales</taxon>
        <taxon>Marasmiineae</taxon>
        <taxon>Omphalotaceae</taxon>
        <taxon>Marasmiellus</taxon>
    </lineage>
</organism>
<dbReference type="Pfam" id="PF13813">
    <property type="entry name" value="MBOAT_2"/>
    <property type="match status" value="1"/>
</dbReference>
<accession>A0ABR1JYD9</accession>
<feature type="transmembrane region" description="Helical" evidence="9">
    <location>
        <begin position="58"/>
        <end position="79"/>
    </location>
</feature>
<evidence type="ECO:0000256" key="1">
    <source>
        <dbReference type="ARBA" id="ARBA00004141"/>
    </source>
</evidence>
<keyword evidence="5 9" id="KW-0812">Transmembrane</keyword>
<dbReference type="EMBL" id="JBANRG010000003">
    <property type="protein sequence ID" value="KAK7469321.1"/>
    <property type="molecule type" value="Genomic_DNA"/>
</dbReference>
<proteinExistence type="inferred from homology"/>
<evidence type="ECO:0000313" key="11">
    <source>
        <dbReference type="EMBL" id="KAK7469321.1"/>
    </source>
</evidence>
<gene>
    <name evidence="11" type="ORF">VKT23_003802</name>
</gene>
<evidence type="ECO:0000256" key="8">
    <source>
        <dbReference type="SAM" id="MobiDB-lite"/>
    </source>
</evidence>
<feature type="transmembrane region" description="Helical" evidence="9">
    <location>
        <begin position="374"/>
        <end position="393"/>
    </location>
</feature>
<feature type="transmembrane region" description="Helical" evidence="9">
    <location>
        <begin position="255"/>
        <end position="279"/>
    </location>
</feature>
<feature type="transmembrane region" description="Helical" evidence="9">
    <location>
        <begin position="421"/>
        <end position="439"/>
    </location>
</feature>
<dbReference type="PANTHER" id="PTHR31595">
    <property type="entry name" value="LONG-CHAIN-ALCOHOL O-FATTY-ACYLTRANSFERASE 3-RELATED"/>
    <property type="match status" value="1"/>
</dbReference>
<reference evidence="11 12" key="1">
    <citation type="submission" date="2024-01" db="EMBL/GenBank/DDBJ databases">
        <title>A draft genome for the cacao thread blight pathogen Marasmiellus scandens.</title>
        <authorList>
            <person name="Baruah I.K."/>
            <person name="Leung J."/>
            <person name="Bukari Y."/>
            <person name="Amoako-Attah I."/>
            <person name="Meinhardt L.W."/>
            <person name="Bailey B.A."/>
            <person name="Cohen S.P."/>
        </authorList>
    </citation>
    <scope>NUCLEOTIDE SEQUENCE [LARGE SCALE GENOMIC DNA]</scope>
    <source>
        <strain evidence="11 12">GH-19</strain>
    </source>
</reference>
<evidence type="ECO:0000256" key="7">
    <source>
        <dbReference type="ARBA" id="ARBA00023136"/>
    </source>
</evidence>
<dbReference type="Proteomes" id="UP001498398">
    <property type="component" value="Unassembled WGS sequence"/>
</dbReference>
<dbReference type="PANTHER" id="PTHR31595:SF57">
    <property type="entry name" value="OS04G0481900 PROTEIN"/>
    <property type="match status" value="1"/>
</dbReference>
<keyword evidence="4" id="KW-0808">Transferase</keyword>
<protein>
    <recommendedName>
        <fullName evidence="10">Wax synthase domain-containing protein</fullName>
    </recommendedName>
</protein>
<comment type="similarity">
    <text evidence="3">Belongs to the wax synthase family.</text>
</comment>
<name>A0ABR1JYD9_9AGAR</name>
<feature type="transmembrane region" description="Helical" evidence="9">
    <location>
        <begin position="346"/>
        <end position="368"/>
    </location>
</feature>
<dbReference type="InterPro" id="IPR032805">
    <property type="entry name" value="Wax_synthase_dom"/>
</dbReference>
<feature type="compositionally biased region" description="Low complexity" evidence="8">
    <location>
        <begin position="130"/>
        <end position="143"/>
    </location>
</feature>
<evidence type="ECO:0000256" key="2">
    <source>
        <dbReference type="ARBA" id="ARBA00005179"/>
    </source>
</evidence>
<comment type="pathway">
    <text evidence="2">Secondary metabolite biosynthesis.</text>
</comment>
<keyword evidence="6 9" id="KW-1133">Transmembrane helix</keyword>
<evidence type="ECO:0000256" key="9">
    <source>
        <dbReference type="SAM" id="Phobius"/>
    </source>
</evidence>
<keyword evidence="7 9" id="KW-0472">Membrane</keyword>
<evidence type="ECO:0000256" key="6">
    <source>
        <dbReference type="ARBA" id="ARBA00022989"/>
    </source>
</evidence>
<comment type="subcellular location">
    <subcellularLocation>
        <location evidence="1">Membrane</location>
        <topology evidence="1">Multi-pass membrane protein</topology>
    </subcellularLocation>
</comment>
<evidence type="ECO:0000256" key="3">
    <source>
        <dbReference type="ARBA" id="ARBA00007282"/>
    </source>
</evidence>
<evidence type="ECO:0000256" key="4">
    <source>
        <dbReference type="ARBA" id="ARBA00022679"/>
    </source>
</evidence>
<keyword evidence="12" id="KW-1185">Reference proteome</keyword>
<feature type="transmembrane region" description="Helical" evidence="9">
    <location>
        <begin position="30"/>
        <end position="51"/>
    </location>
</feature>
<dbReference type="InterPro" id="IPR044851">
    <property type="entry name" value="Wax_synthase"/>
</dbReference>
<sequence>MSSETLLEIYSGFHRWFRLLVPEPKDRIPITPIFALYWPLFHLPFFFLAFLARRPDTFLMRLLLLPTVLTCSVAVAYRYTWTIPWLNVYNWGQSLAAAVEISKALEYALTPEGMLKHDEIEPGRPAKPSNNGHPNGHVNGNGNDHAPTRAKVEASESRWPAWLTDTLSLAHTLRGLSYKFSSGLHIPSQTRPLVPRSAFLKSTLYSFLKNFLLLDFLESLLKLFPGVGNVTGGSMFYTSFPLFQRYLISTFIHILTGSALLAGFGMVYDLCTFIAVAFFSSDPANWPPVLDDPWQSSSMHELWSKRWHQLLRRTFLVFGGIPSYHLTQALTSFMPSKAIRKHLPQLVAVFGTFLASGLFHEVAIYTMFSPTNGYTFSLAPIIFFLAQAPALVLERLVSSLSPMVTSLLTGKRRKIRVGGKLGQAWVWFWMFGPFAQMMVNSWHERGLGGGMVIPPWLSPARWILPRVLPQLAGFVGTLTGMIGHGGVAHEAESVGKWVGEF</sequence>
<comment type="caution">
    <text evidence="11">The sequence shown here is derived from an EMBL/GenBank/DDBJ whole genome shotgun (WGS) entry which is preliminary data.</text>
</comment>
<evidence type="ECO:0000259" key="10">
    <source>
        <dbReference type="Pfam" id="PF13813"/>
    </source>
</evidence>
<evidence type="ECO:0000313" key="12">
    <source>
        <dbReference type="Proteomes" id="UP001498398"/>
    </source>
</evidence>
<feature type="region of interest" description="Disordered" evidence="8">
    <location>
        <begin position="118"/>
        <end position="150"/>
    </location>
</feature>